<dbReference type="InParanoid" id="A0A669E1V9"/>
<feature type="transmembrane region" description="Helical" evidence="14">
    <location>
        <begin position="291"/>
        <end position="313"/>
    </location>
</feature>
<reference evidence="16" key="1">
    <citation type="submission" date="2012-01" db="EMBL/GenBank/DDBJ databases">
        <title>The Genome Sequence of Oreochromis niloticus (Nile Tilapia).</title>
        <authorList>
            <consortium name="Broad Institute Genome Assembly Team"/>
            <consortium name="Broad Institute Sequencing Platform"/>
            <person name="Di Palma F."/>
            <person name="Johnson J."/>
            <person name="Lander E.S."/>
            <person name="Lindblad-Toh K."/>
        </authorList>
    </citation>
    <scope>NUCLEOTIDE SEQUENCE [LARGE SCALE GENOMIC DNA]</scope>
</reference>
<feature type="transmembrane region" description="Helical" evidence="14">
    <location>
        <begin position="6"/>
        <end position="25"/>
    </location>
</feature>
<evidence type="ECO:0000313" key="15">
    <source>
        <dbReference type="Ensembl" id="ENSONIP00000066748.1"/>
    </source>
</evidence>
<dbReference type="AlphaFoldDB" id="A0A669E1V9"/>
<evidence type="ECO:0000256" key="6">
    <source>
        <dbReference type="ARBA" id="ARBA00022676"/>
    </source>
</evidence>
<feature type="transmembrane region" description="Helical" evidence="14">
    <location>
        <begin position="99"/>
        <end position="118"/>
    </location>
</feature>
<reference evidence="15" key="3">
    <citation type="submission" date="2025-09" db="UniProtKB">
        <authorList>
            <consortium name="Ensembl"/>
        </authorList>
    </citation>
    <scope>IDENTIFICATION</scope>
</reference>
<evidence type="ECO:0000256" key="14">
    <source>
        <dbReference type="PIRNR" id="PIRNR028810"/>
    </source>
</evidence>
<evidence type="ECO:0000313" key="16">
    <source>
        <dbReference type="Proteomes" id="UP000005207"/>
    </source>
</evidence>
<comment type="pathway">
    <text evidence="2">Protein modification; protein glycosylation.</text>
</comment>
<evidence type="ECO:0000256" key="8">
    <source>
        <dbReference type="ARBA" id="ARBA00022692"/>
    </source>
</evidence>
<dbReference type="PROSITE" id="PS51257">
    <property type="entry name" value="PROKAR_LIPOPROTEIN"/>
    <property type="match status" value="1"/>
</dbReference>
<keyword evidence="8 14" id="KW-0812">Transmembrane</keyword>
<dbReference type="FunCoup" id="A0A669E1V9">
    <property type="interactions" value="1889"/>
</dbReference>
<dbReference type="GO" id="GO:0005789">
    <property type="term" value="C:endoplasmic reticulum membrane"/>
    <property type="evidence" value="ECO:0007669"/>
    <property type="project" value="UniProtKB-SubCell"/>
</dbReference>
<proteinExistence type="inferred from homology"/>
<evidence type="ECO:0000256" key="4">
    <source>
        <dbReference type="ARBA" id="ARBA00011967"/>
    </source>
</evidence>
<evidence type="ECO:0000256" key="5">
    <source>
        <dbReference type="ARBA" id="ARBA00018512"/>
    </source>
</evidence>
<dbReference type="PANTHER" id="PTHR12989:SF10">
    <property type="entry name" value="DOL-P-GLC:GLC(2)MAN(9)GLCNAC(2)-PP-DOL ALPHA-1,2-GLUCOSYLTRANSFERASE-RELATED"/>
    <property type="match status" value="1"/>
</dbReference>
<feature type="transmembrane region" description="Helical" evidence="14">
    <location>
        <begin position="434"/>
        <end position="457"/>
    </location>
</feature>
<sequence>MEKFEGYMFTALCSTNFLISCLLFSRVTREQREPYMDEIFHVPQAQKYCQGKFNEWDPMITTLPGLYLVSVGVIKPVVWLTELTGEVVCSTAMLRFINLLFNCGNLYLIYLLLCKLHLREKTRTTSRRVLSALSLSTFPVLYFFNFLYYTDAGSTFFILFTYLMTLYGCHKASALLGVCSVLFRQTNIIWVAFCAATLVAGKMDDTWRVEHTKKRDEKSAPSQIPLSFSGAKRILLFTLEFLTSPNHIKAVLLVAWPYALVGIGFLVFVALNDGIVVGDRTSHEACLNFPQLFYFFSFSLFFSLPVSLCYHRVLRFLQALKKQPLFFLLVTGISFLLVWKFTFVHKYLLADNRHFPFYVWKKLFQRHELVRFLLIPPYIFAGWNFLDSFKSRSLFWSVAFLACLVAATVPQKLLEFRYFIVPYLMYRLHMPLPSLPRLIGEFLLYTAVNVATIYIFIAKTFHWPDSTATQRFMWCDLCVAVNTSTCCALML</sequence>
<dbReference type="PIRSF" id="PIRSF028810">
    <property type="entry name" value="Alpha1_2_glucosyltferase_Alg10"/>
    <property type="match status" value="1"/>
</dbReference>
<organism evidence="15 16">
    <name type="scientific">Oreochromis niloticus</name>
    <name type="common">Nile tilapia</name>
    <name type="synonym">Tilapia nilotica</name>
    <dbReference type="NCBI Taxonomy" id="8128"/>
    <lineage>
        <taxon>Eukaryota</taxon>
        <taxon>Metazoa</taxon>
        <taxon>Chordata</taxon>
        <taxon>Craniata</taxon>
        <taxon>Vertebrata</taxon>
        <taxon>Euteleostomi</taxon>
        <taxon>Actinopterygii</taxon>
        <taxon>Neopterygii</taxon>
        <taxon>Teleostei</taxon>
        <taxon>Neoteleostei</taxon>
        <taxon>Acanthomorphata</taxon>
        <taxon>Ovalentaria</taxon>
        <taxon>Cichlomorphae</taxon>
        <taxon>Cichliformes</taxon>
        <taxon>Cichlidae</taxon>
        <taxon>African cichlids</taxon>
        <taxon>Pseudocrenilabrinae</taxon>
        <taxon>Oreochromini</taxon>
        <taxon>Oreochromis</taxon>
    </lineage>
</organism>
<keyword evidence="16" id="KW-1185">Reference proteome</keyword>
<evidence type="ECO:0000256" key="11">
    <source>
        <dbReference type="ARBA" id="ARBA00023136"/>
    </source>
</evidence>
<comment type="catalytic activity">
    <reaction evidence="13">
        <text>an alpha-D-Glc-(1-&gt;3)-alpha-D-Glc-(1-&gt;3)-alpha-D-Man-(1-&gt;2)-alpha-D-Man-(1-&gt;2)-alpha-D-Man-(1-&gt;3)-[alpha-D-Man-(1-&gt;2)-alpha-D-Man-(1-&gt;3)-[alpha-D-Man-(1-&gt;2)-alpha-D-Man-(1-&gt;6)]-alpha-D-Man-(1-&gt;6)]-beta-D-Man-(1-&gt;4)-beta-D-GlcNAc-(1-&gt;4)-alpha-D-GlcNAc-diphospho-di-trans,poly-cis-dolichol + a di-trans,poly-cis-dolichyl beta-D-glucosyl phosphate = a alpha-D-Glc-(1-&gt;2)-alpha-D-Glc-(1-&gt;3)-alpha-D-Glc-(1-&gt;3)-alpha-D-Man-(1-&gt;2)-alpha-D-Man-(1-&gt;2)-alpha-D-Man-(1-&gt;3)-[alpha-D-Man-(1-&gt;2)-alpha-D-Man-(1-&gt;3)-[alpha-D-Man-(1-&gt;2)-alpha-D-Man-(1-&gt;6)]-alpha-D-Man-(1-&gt;6)]-beta-D-Man-(1-&gt;4)-beta-D-GlcNAc-(1-&gt;4)-alpha-D-GlcNAc-diphospho-di-trans,poly-cis-dolichol + a di-trans,poly-cis-dolichyl phosphate + H(+)</text>
        <dbReference type="Rhea" id="RHEA:29543"/>
        <dbReference type="Rhea" id="RHEA-COMP:19498"/>
        <dbReference type="Rhea" id="RHEA-COMP:19502"/>
        <dbReference type="Rhea" id="RHEA-COMP:19512"/>
        <dbReference type="Rhea" id="RHEA-COMP:19522"/>
        <dbReference type="ChEBI" id="CHEBI:15378"/>
        <dbReference type="ChEBI" id="CHEBI:57525"/>
        <dbReference type="ChEBI" id="CHEBI:57683"/>
        <dbReference type="ChEBI" id="CHEBI:132522"/>
        <dbReference type="ChEBI" id="CHEBI:132523"/>
        <dbReference type="EC" id="2.4.1.256"/>
    </reaction>
    <physiologicalReaction direction="left-to-right" evidence="13">
        <dbReference type="Rhea" id="RHEA:29544"/>
    </physiologicalReaction>
</comment>
<name>A0A669E1V9_ORENI</name>
<dbReference type="GO" id="GO:0006488">
    <property type="term" value="P:dolichol-linked oligosaccharide biosynthetic process"/>
    <property type="evidence" value="ECO:0007669"/>
    <property type="project" value="UniProtKB-UniRule"/>
</dbReference>
<feature type="transmembrane region" description="Helical" evidence="14">
    <location>
        <begin position="325"/>
        <end position="349"/>
    </location>
</feature>
<dbReference type="PANTHER" id="PTHR12989">
    <property type="entry name" value="ALPHA-1,2-GLUCOSYLTRANSFERASE ALG10"/>
    <property type="match status" value="1"/>
</dbReference>
<dbReference type="GeneTree" id="ENSGT00390000012906"/>
<gene>
    <name evidence="15" type="primary">ALG10B</name>
    <name evidence="15" type="synonym">alg10</name>
</gene>
<keyword evidence="7" id="KW-0808">Transferase</keyword>
<evidence type="ECO:0000256" key="7">
    <source>
        <dbReference type="ARBA" id="ARBA00022679"/>
    </source>
</evidence>
<evidence type="ECO:0000256" key="2">
    <source>
        <dbReference type="ARBA" id="ARBA00004922"/>
    </source>
</evidence>
<feature type="transmembrane region" description="Helical" evidence="14">
    <location>
        <begin position="369"/>
        <end position="386"/>
    </location>
</feature>
<dbReference type="OMA" id="VWDSKIT"/>
<comment type="subcellular location">
    <subcellularLocation>
        <location evidence="1">Endoplasmic reticulum membrane</location>
        <topology evidence="1">Multi-pass membrane protein</topology>
    </subcellularLocation>
</comment>
<protein>
    <recommendedName>
        <fullName evidence="5 14">Dol-P-Glc:Glc(2)Man(9)GlcNAc(2)-PP-Dol alpha-1,2-glucosyltransferase</fullName>
        <ecNumber evidence="4 14">2.4.1.256</ecNumber>
    </recommendedName>
</protein>
<evidence type="ECO:0000256" key="3">
    <source>
        <dbReference type="ARBA" id="ARBA00010600"/>
    </source>
</evidence>
<evidence type="ECO:0000256" key="12">
    <source>
        <dbReference type="ARBA" id="ARBA00044727"/>
    </source>
</evidence>
<feature type="transmembrane region" description="Helical" evidence="14">
    <location>
        <begin position="156"/>
        <end position="183"/>
    </location>
</feature>
<dbReference type="InterPro" id="IPR016900">
    <property type="entry name" value="Alg10"/>
</dbReference>
<keyword evidence="11 14" id="KW-0472">Membrane</keyword>
<accession>A0A669E1V9</accession>
<comment type="function">
    <text evidence="12">Dol-P-Glc:Glc(2)Man(9)GlcNAc(2)-PP-Dol alpha-1,2-glucosyltransferase that operates in the biosynthetic pathway of dolichol-linked oligosaccharides, the glycan precursors employed in protein asparagine (N)-glycosylation. The assembly of dolichol-linked oligosaccharides begins on the cytosolic side of the endoplasmic reticulum membrane and finishes in its lumen. The sequential addition of sugars to dolichol pyrophosphate produces dolichol-linked oligosaccharides containing fourteen sugars, including two GlcNAcs, nine mannoses and three glucoses. Once assembled, the oligosaccharide is transferred from the lipid to nascent proteins by oligosaccharyltransferases. In the lumen of the endoplasmic reticulum, adds the third and last glucose residue from dolichyl phosphate glucose (Dol-P-Glc) onto the lipid-linked oligosaccharide intermediate Glc(2)Man(9)GlcNAc(2)-PP-Dol to produce Glc(3)Man(9)GlcNAc(2)-PP-Dol.</text>
</comment>
<dbReference type="Proteomes" id="UP000005207">
    <property type="component" value="Linkage group LG17"/>
</dbReference>
<dbReference type="Ensembl" id="ENSONIT00000042209.1">
    <property type="protein sequence ID" value="ENSONIP00000066748.1"/>
    <property type="gene ID" value="ENSONIG00000031733.1"/>
</dbReference>
<feature type="transmembrane region" description="Helical" evidence="14">
    <location>
        <begin position="60"/>
        <end position="79"/>
    </location>
</feature>
<feature type="transmembrane region" description="Helical" evidence="14">
    <location>
        <begin position="250"/>
        <end position="271"/>
    </location>
</feature>
<evidence type="ECO:0000256" key="1">
    <source>
        <dbReference type="ARBA" id="ARBA00004477"/>
    </source>
</evidence>
<keyword evidence="9" id="KW-0256">Endoplasmic reticulum</keyword>
<feature type="transmembrane region" description="Helical" evidence="14">
    <location>
        <begin position="393"/>
        <end position="414"/>
    </location>
</feature>
<keyword evidence="10 14" id="KW-1133">Transmembrane helix</keyword>
<dbReference type="GO" id="GO:0106073">
    <property type="term" value="F:dolichyl pyrophosphate Glc2Man9GlcNAc2 alpha-1,2-glucosyltransferase activity"/>
    <property type="evidence" value="ECO:0007669"/>
    <property type="project" value="UniProtKB-UniRule"/>
</dbReference>
<feature type="transmembrane region" description="Helical" evidence="14">
    <location>
        <begin position="130"/>
        <end position="150"/>
    </location>
</feature>
<dbReference type="EC" id="2.4.1.256" evidence="4 14"/>
<evidence type="ECO:0000256" key="13">
    <source>
        <dbReference type="ARBA" id="ARBA00048064"/>
    </source>
</evidence>
<evidence type="ECO:0000256" key="9">
    <source>
        <dbReference type="ARBA" id="ARBA00022824"/>
    </source>
</evidence>
<reference evidence="15" key="2">
    <citation type="submission" date="2025-08" db="UniProtKB">
        <authorList>
            <consortium name="Ensembl"/>
        </authorList>
    </citation>
    <scope>IDENTIFICATION</scope>
</reference>
<keyword evidence="6 14" id="KW-0328">Glycosyltransferase</keyword>
<comment type="similarity">
    <text evidence="3 14">Belongs to the ALG10 glucosyltransferase family.</text>
</comment>
<evidence type="ECO:0000256" key="10">
    <source>
        <dbReference type="ARBA" id="ARBA00022989"/>
    </source>
</evidence>
<dbReference type="Pfam" id="PF04922">
    <property type="entry name" value="DIE2_ALG10"/>
    <property type="match status" value="1"/>
</dbReference>